<gene>
    <name evidence="9" type="ORF">J8A68_004190</name>
</gene>
<evidence type="ECO:0000256" key="6">
    <source>
        <dbReference type="ARBA" id="ARBA00023136"/>
    </source>
</evidence>
<keyword evidence="4" id="KW-0479">Metal-binding</keyword>
<accession>A0A8J5UKT7</accession>
<organism evidence="9 10">
    <name type="scientific">[Candida] subhashii</name>
    <dbReference type="NCBI Taxonomy" id="561895"/>
    <lineage>
        <taxon>Eukaryota</taxon>
        <taxon>Fungi</taxon>
        <taxon>Dikarya</taxon>
        <taxon>Ascomycota</taxon>
        <taxon>Saccharomycotina</taxon>
        <taxon>Pichiomycetes</taxon>
        <taxon>Debaryomycetaceae</taxon>
        <taxon>Spathaspora</taxon>
    </lineage>
</organism>
<dbReference type="OrthoDB" id="260519at2759"/>
<keyword evidence="3 7" id="KW-0812">Transmembrane</keyword>
<evidence type="ECO:0000256" key="4">
    <source>
        <dbReference type="ARBA" id="ARBA00022723"/>
    </source>
</evidence>
<evidence type="ECO:0000313" key="10">
    <source>
        <dbReference type="Proteomes" id="UP000694255"/>
    </source>
</evidence>
<comment type="caution">
    <text evidence="9">The sequence shown here is derived from an EMBL/GenBank/DDBJ whole genome shotgun (WGS) entry which is preliminary data.</text>
</comment>
<keyword evidence="6 7" id="KW-0472">Membrane</keyword>
<dbReference type="AlphaFoldDB" id="A0A8J5UKT7"/>
<dbReference type="PROSITE" id="PS50255">
    <property type="entry name" value="CYTOCHROME_B5_2"/>
    <property type="match status" value="1"/>
</dbReference>
<keyword evidence="2" id="KW-0349">Heme</keyword>
<evidence type="ECO:0000256" key="5">
    <source>
        <dbReference type="ARBA" id="ARBA00023004"/>
    </source>
</evidence>
<proteinExistence type="predicted"/>
<dbReference type="InterPro" id="IPR001199">
    <property type="entry name" value="Cyt_B5-like_heme/steroid-bd"/>
</dbReference>
<dbReference type="RefSeq" id="XP_049262529.1">
    <property type="nucleotide sequence ID" value="XM_049408122.1"/>
</dbReference>
<dbReference type="PANTHER" id="PTHR19359">
    <property type="entry name" value="CYTOCHROME B5"/>
    <property type="match status" value="1"/>
</dbReference>
<evidence type="ECO:0000259" key="8">
    <source>
        <dbReference type="PROSITE" id="PS50255"/>
    </source>
</evidence>
<dbReference type="PANTHER" id="PTHR19359:SF95">
    <property type="entry name" value="CYTOCHROME B5 TYPE B"/>
    <property type="match status" value="1"/>
</dbReference>
<reference evidence="9 10" key="1">
    <citation type="journal article" date="2021" name="DNA Res.">
        <title>Genome analysis of Candida subhashii reveals its hybrid nature and dual mitochondrial genome conformations.</title>
        <authorList>
            <person name="Mixao V."/>
            <person name="Hegedusova E."/>
            <person name="Saus E."/>
            <person name="Pryszcz L.P."/>
            <person name="Cillingova A."/>
            <person name="Nosek J."/>
            <person name="Gabaldon T."/>
        </authorList>
    </citation>
    <scope>NUCLEOTIDE SEQUENCE [LARGE SCALE GENOMIC DNA]</scope>
    <source>
        <strain evidence="9 10">CBS 10753</strain>
    </source>
</reference>
<keyword evidence="10" id="KW-1185">Reference proteome</keyword>
<dbReference type="SMART" id="SM01117">
    <property type="entry name" value="Cyt-b5"/>
    <property type="match status" value="1"/>
</dbReference>
<protein>
    <recommendedName>
        <fullName evidence="8">Cytochrome b5 heme-binding domain-containing protein</fullName>
    </recommendedName>
</protein>
<dbReference type="FunFam" id="3.10.120.10:FF:000002">
    <property type="entry name" value="Cytochrome b5 type B"/>
    <property type="match status" value="1"/>
</dbReference>
<evidence type="ECO:0000256" key="7">
    <source>
        <dbReference type="SAM" id="Phobius"/>
    </source>
</evidence>
<evidence type="ECO:0000256" key="1">
    <source>
        <dbReference type="ARBA" id="ARBA00004370"/>
    </source>
</evidence>
<dbReference type="GO" id="GO:0020037">
    <property type="term" value="F:heme binding"/>
    <property type="evidence" value="ECO:0007669"/>
    <property type="project" value="TreeGrafter"/>
</dbReference>
<dbReference type="GeneID" id="73470990"/>
<dbReference type="Proteomes" id="UP000694255">
    <property type="component" value="Unassembled WGS sequence"/>
</dbReference>
<dbReference type="InterPro" id="IPR050668">
    <property type="entry name" value="Cytochrome_b5"/>
</dbReference>
<feature type="domain" description="Cytochrome b5 heme-binding" evidence="8">
    <location>
        <begin position="19"/>
        <end position="95"/>
    </location>
</feature>
<dbReference type="EMBL" id="JAGSYN010000181">
    <property type="protein sequence ID" value="KAG7662296.1"/>
    <property type="molecule type" value="Genomic_DNA"/>
</dbReference>
<keyword evidence="7" id="KW-1133">Transmembrane helix</keyword>
<dbReference type="Pfam" id="PF00173">
    <property type="entry name" value="Cyt-b5"/>
    <property type="match status" value="1"/>
</dbReference>
<evidence type="ECO:0000313" key="9">
    <source>
        <dbReference type="EMBL" id="KAG7662296.1"/>
    </source>
</evidence>
<feature type="transmembrane region" description="Helical" evidence="7">
    <location>
        <begin position="136"/>
        <end position="156"/>
    </location>
</feature>
<evidence type="ECO:0000256" key="2">
    <source>
        <dbReference type="ARBA" id="ARBA00022617"/>
    </source>
</evidence>
<dbReference type="GO" id="GO:0046872">
    <property type="term" value="F:metal ion binding"/>
    <property type="evidence" value="ECO:0007669"/>
    <property type="project" value="UniProtKB-KW"/>
</dbReference>
<evidence type="ECO:0000256" key="3">
    <source>
        <dbReference type="ARBA" id="ARBA00022692"/>
    </source>
</evidence>
<keyword evidence="5" id="KW-0408">Iron</keyword>
<sequence length="165" mass="18834">MILRPSNQKETKLQNPKSPRLVTLEQVKLHHTPDDLWMIIYNRVYDITSFSKDHPGGVEVLYDCGGADATQAFEDVGHSDQAFTMLGPYLVGEVHPEQQKSFSKIRSSDPYASTVAKVEAVQQRTRGKGRKQGGEWVWFILLAFMALACLVLYIYIQRFKWVAEE</sequence>
<dbReference type="GO" id="GO:0016020">
    <property type="term" value="C:membrane"/>
    <property type="evidence" value="ECO:0007669"/>
    <property type="project" value="UniProtKB-SubCell"/>
</dbReference>
<comment type="subcellular location">
    <subcellularLocation>
        <location evidence="1">Membrane</location>
    </subcellularLocation>
</comment>
<name>A0A8J5UKT7_9ASCO</name>